<evidence type="ECO:0000259" key="5">
    <source>
        <dbReference type="Pfam" id="PF04055"/>
    </source>
</evidence>
<dbReference type="Proteomes" id="UP000228875">
    <property type="component" value="Unassembled WGS sequence"/>
</dbReference>
<gene>
    <name evidence="6" type="ORF">CO077_00630</name>
</gene>
<feature type="domain" description="Radical SAM core" evidence="5">
    <location>
        <begin position="120"/>
        <end position="230"/>
    </location>
</feature>
<dbReference type="EMBL" id="PFTB01000015">
    <property type="protein sequence ID" value="PJB99635.1"/>
    <property type="molecule type" value="Genomic_DNA"/>
</dbReference>
<evidence type="ECO:0000313" key="7">
    <source>
        <dbReference type="Proteomes" id="UP000228875"/>
    </source>
</evidence>
<keyword evidence="1" id="KW-0949">S-adenosyl-L-methionine</keyword>
<dbReference type="GO" id="GO:0046872">
    <property type="term" value="F:metal ion binding"/>
    <property type="evidence" value="ECO:0007669"/>
    <property type="project" value="UniProtKB-KW"/>
</dbReference>
<dbReference type="InterPro" id="IPR058240">
    <property type="entry name" value="rSAM_sf"/>
</dbReference>
<protein>
    <recommendedName>
        <fullName evidence="5">Radical SAM core domain-containing protein</fullName>
    </recommendedName>
</protein>
<keyword evidence="4" id="KW-0411">Iron-sulfur</keyword>
<dbReference type="Gene3D" id="3.20.20.70">
    <property type="entry name" value="Aldolase class I"/>
    <property type="match status" value="1"/>
</dbReference>
<dbReference type="Pfam" id="PF04055">
    <property type="entry name" value="Radical_SAM"/>
    <property type="match status" value="1"/>
</dbReference>
<comment type="caution">
    <text evidence="6">The sequence shown here is derived from an EMBL/GenBank/DDBJ whole genome shotgun (WGS) entry which is preliminary data.</text>
</comment>
<dbReference type="AlphaFoldDB" id="A0A2M8DND2"/>
<dbReference type="GO" id="GO:0051536">
    <property type="term" value="F:iron-sulfur cluster binding"/>
    <property type="evidence" value="ECO:0007669"/>
    <property type="project" value="UniProtKB-KW"/>
</dbReference>
<evidence type="ECO:0000313" key="6">
    <source>
        <dbReference type="EMBL" id="PJB99635.1"/>
    </source>
</evidence>
<dbReference type="InterPro" id="IPR007197">
    <property type="entry name" value="rSAM"/>
</dbReference>
<sequence length="367" mass="43392">MINPEKRTDILRKTLIKNGKYLIAQIGGQGQDPGERKVLDVYFRYKDCLDPIENPDWFSATSKEVWSPKFLSLRENFFNLPVEQIKKLEFQNPSYSAAFRLFCKRGDPRKYTKVFTFQIAGCNFDCNYCFVPPQLKSGDVRFGRYFSVKEIVDHFLKMKGQRKNEEWNILRITGGEPLTIVPEILFDIQKEIERRCPQIYLWIETNISTPKYLKKFEKELKEVFQKNVGVVGCFKGIDEREFSILSGAESKFYEHQFETVKLLISLGADIYFYQPALIYEDNLEKKIENFIIKLQKVHRNLPLRIEGIPIIFNYPAAKINIEEKTKQERPLPKIPQATFFNLWYNKILPEFYSKEELEKYCCEINIK</sequence>
<evidence type="ECO:0000256" key="3">
    <source>
        <dbReference type="ARBA" id="ARBA00023004"/>
    </source>
</evidence>
<proteinExistence type="predicted"/>
<dbReference type="SFLD" id="SFLDS00029">
    <property type="entry name" value="Radical_SAM"/>
    <property type="match status" value="1"/>
</dbReference>
<keyword evidence="3" id="KW-0408">Iron</keyword>
<keyword evidence="2" id="KW-0479">Metal-binding</keyword>
<dbReference type="InterPro" id="IPR013785">
    <property type="entry name" value="Aldolase_TIM"/>
</dbReference>
<evidence type="ECO:0000256" key="4">
    <source>
        <dbReference type="ARBA" id="ARBA00023014"/>
    </source>
</evidence>
<dbReference type="CDD" id="cd01335">
    <property type="entry name" value="Radical_SAM"/>
    <property type="match status" value="1"/>
</dbReference>
<evidence type="ECO:0000256" key="2">
    <source>
        <dbReference type="ARBA" id="ARBA00022723"/>
    </source>
</evidence>
<evidence type="ECO:0000256" key="1">
    <source>
        <dbReference type="ARBA" id="ARBA00022691"/>
    </source>
</evidence>
<dbReference type="SUPFAM" id="SSF102114">
    <property type="entry name" value="Radical SAM enzymes"/>
    <property type="match status" value="1"/>
</dbReference>
<name>A0A2M8DND2_9BACT</name>
<reference evidence="7" key="1">
    <citation type="submission" date="2017-09" db="EMBL/GenBank/DDBJ databases">
        <title>Depth-based differentiation of microbial function through sediment-hosted aquifers and enrichment of novel symbionts in the deep terrestrial subsurface.</title>
        <authorList>
            <person name="Probst A.J."/>
            <person name="Ladd B."/>
            <person name="Jarett J.K."/>
            <person name="Geller-Mcgrath D.E."/>
            <person name="Sieber C.M.K."/>
            <person name="Emerson J.B."/>
            <person name="Anantharaman K."/>
            <person name="Thomas B.C."/>
            <person name="Malmstrom R."/>
            <person name="Stieglmeier M."/>
            <person name="Klingl A."/>
            <person name="Woyke T."/>
            <person name="Ryan C.M."/>
            <person name="Banfield J.F."/>
        </authorList>
    </citation>
    <scope>NUCLEOTIDE SEQUENCE [LARGE SCALE GENOMIC DNA]</scope>
</reference>
<dbReference type="GO" id="GO:0003824">
    <property type="term" value="F:catalytic activity"/>
    <property type="evidence" value="ECO:0007669"/>
    <property type="project" value="InterPro"/>
</dbReference>
<accession>A0A2M8DND2</accession>
<organism evidence="6 7">
    <name type="scientific">Candidatus Nealsonbacteria bacterium CG_4_9_14_0_8_um_filter_35_12</name>
    <dbReference type="NCBI Taxonomy" id="1974692"/>
    <lineage>
        <taxon>Bacteria</taxon>
        <taxon>Candidatus Nealsoniibacteriota</taxon>
    </lineage>
</organism>